<proteinExistence type="predicted"/>
<reference evidence="3 4" key="1">
    <citation type="submission" date="2018-12" db="EMBL/GenBank/DDBJ databases">
        <authorList>
            <consortium name="Pathogen Informatics"/>
        </authorList>
    </citation>
    <scope>NUCLEOTIDE SEQUENCE [LARGE SCALE GENOMIC DNA]</scope>
    <source>
        <strain evidence="3 4">NCTC10126</strain>
    </source>
</reference>
<dbReference type="InterPro" id="IPR002559">
    <property type="entry name" value="Transposase_11"/>
</dbReference>
<feature type="domain" description="Transposase IS4-like" evidence="1">
    <location>
        <begin position="191"/>
        <end position="478"/>
    </location>
</feature>
<name>A0A3P8MF55_9BACT</name>
<protein>
    <submittedName>
        <fullName evidence="3">Transposase</fullName>
    </submittedName>
</protein>
<evidence type="ECO:0000313" key="4">
    <source>
        <dbReference type="Proteomes" id="UP000280036"/>
    </source>
</evidence>
<dbReference type="GO" id="GO:0004803">
    <property type="term" value="F:transposase activity"/>
    <property type="evidence" value="ECO:0007669"/>
    <property type="project" value="InterPro"/>
</dbReference>
<dbReference type="Pfam" id="PF01609">
    <property type="entry name" value="DDE_Tnp_1"/>
    <property type="match status" value="1"/>
</dbReference>
<dbReference type="EMBL" id="UZVY01000001">
    <property type="protein sequence ID" value="VDR41643.1"/>
    <property type="molecule type" value="Genomic_DNA"/>
</dbReference>
<dbReference type="Proteomes" id="UP001058569">
    <property type="component" value="Chromosome"/>
</dbReference>
<dbReference type="Proteomes" id="UP000280036">
    <property type="component" value="Unassembled WGS sequence"/>
</dbReference>
<dbReference type="RefSeq" id="WP_126117927.1">
    <property type="nucleotide sequence ID" value="NZ_CP101806.1"/>
</dbReference>
<evidence type="ECO:0000313" key="3">
    <source>
        <dbReference type="EMBL" id="VDR41643.1"/>
    </source>
</evidence>
<dbReference type="InterPro" id="IPR012337">
    <property type="entry name" value="RNaseH-like_sf"/>
</dbReference>
<organism evidence="3 4">
    <name type="scientific">Mycoplasmopsis caviae</name>
    <dbReference type="NCBI Taxonomy" id="55603"/>
    <lineage>
        <taxon>Bacteria</taxon>
        <taxon>Bacillati</taxon>
        <taxon>Mycoplasmatota</taxon>
        <taxon>Mycoplasmoidales</taxon>
        <taxon>Metamycoplasmataceae</taxon>
        <taxon>Mycoplasmopsis</taxon>
    </lineage>
</organism>
<evidence type="ECO:0000313" key="2">
    <source>
        <dbReference type="EMBL" id="UUD35596.1"/>
    </source>
</evidence>
<accession>A0A3P8MF55</accession>
<keyword evidence="5" id="KW-1185">Reference proteome</keyword>
<dbReference type="GO" id="GO:0003677">
    <property type="term" value="F:DNA binding"/>
    <property type="evidence" value="ECO:0007669"/>
    <property type="project" value="InterPro"/>
</dbReference>
<dbReference type="PANTHER" id="PTHR34614">
    <property type="match status" value="1"/>
</dbReference>
<dbReference type="GO" id="GO:0006313">
    <property type="term" value="P:DNA transposition"/>
    <property type="evidence" value="ECO:0007669"/>
    <property type="project" value="InterPro"/>
</dbReference>
<gene>
    <name evidence="3" type="ORF">NCTC10126_00120</name>
    <name evidence="2" type="ORF">NPA07_01850</name>
</gene>
<dbReference type="EMBL" id="CP101806">
    <property type="protein sequence ID" value="UUD35596.1"/>
    <property type="molecule type" value="Genomic_DNA"/>
</dbReference>
<evidence type="ECO:0000259" key="1">
    <source>
        <dbReference type="Pfam" id="PF01609"/>
    </source>
</evidence>
<dbReference type="AlphaFoldDB" id="A0A3P8MF55"/>
<dbReference type="OrthoDB" id="47830at2"/>
<reference evidence="2" key="2">
    <citation type="submission" date="2022-07" db="EMBL/GenBank/DDBJ databases">
        <title>Complete genome of Mycoplasma caviae type strain G122.</title>
        <authorList>
            <person name="Spergser J."/>
        </authorList>
    </citation>
    <scope>NUCLEOTIDE SEQUENCE</scope>
    <source>
        <strain evidence="2">G122</strain>
    </source>
</reference>
<sequence>MLYINLHVDLPEGKKIKKQNSNEFDYVIKDYETIPGKRYRRENRVLVGKVSKVDPTKMHPNDNYFSLYGEIDAVQVSEPGEHDDTISVGSVLVMQHIMNELGISRILDEIFEDKSDLIKSLPIYYVNERTSVHQHFSNWLFDNFSYLENVPSNSTISRLINQEVTSKKINEFLKLWTESLHNSSLDLNKILVSIDSTNFNVNSNKIDLSEYGKAKIDEKLRQINLAYALEQKSGLPLFYDIFPGSITDQTQCELMLQKALDYKFKDVRFVMDRGYFTGENVKYLNDNKLEFIIMARDYYSTLKKLINDNKHQITNKSKTYLEDHNCFGVKTRAKVFIDDNNEYFVYLMYSDVKASLEREIYNNKIQIFKNQLRNVKKINDGIINTYSKYFDFVVDENDNIKTIYTNDNERQRAYDNAGYYALISNVDLSVEEVLESYRNRDVIEKTFMALKSNIGFEKRHVGNVIAIESRTFLVFISTIIWSYFTNKCHTILNSSSNETVITLLNELSKIKVVKHSNTYRKKYALTTKQKEILRCFNLDENFINESIILINEIYS</sequence>
<evidence type="ECO:0000313" key="5">
    <source>
        <dbReference type="Proteomes" id="UP001058569"/>
    </source>
</evidence>
<dbReference type="SUPFAM" id="SSF53098">
    <property type="entry name" value="Ribonuclease H-like"/>
    <property type="match status" value="1"/>
</dbReference>
<dbReference type="PANTHER" id="PTHR34614:SF2">
    <property type="entry name" value="TRANSPOSASE IS4-LIKE DOMAIN-CONTAINING PROTEIN"/>
    <property type="match status" value="1"/>
</dbReference>